<feature type="compositionally biased region" description="Polar residues" evidence="1">
    <location>
        <begin position="1"/>
        <end position="22"/>
    </location>
</feature>
<dbReference type="EMBL" id="BAAAZR010000039">
    <property type="protein sequence ID" value="GAA3837075.1"/>
    <property type="molecule type" value="Genomic_DNA"/>
</dbReference>
<evidence type="ECO:0000259" key="2">
    <source>
        <dbReference type="Pfam" id="PF01965"/>
    </source>
</evidence>
<sequence>MPETAQNSENSGSTQNNGSIENKGSPENIENTEGRQETGGLQDAEDGSSGSGVPPAVKTLAFVLYPGITPLDLVGPLQVLSALSQFDPSFRTVVVAERIAALPTDTPLSIAADHTFDQVREPYAVIVPGGQVPTFAALADENLLAWLRHAAEHAEIMASVCTGSLILGAAGLLEGREATTHWACRHLLGRFGATPVTRRWVRDGPVITAAGVSAGIDLALHLVERLAGEPAARLVQLVIEYDPEPPLGALDWSGVDPAGQAPWIEQMIKTALPDHPALVERLTG</sequence>
<dbReference type="PANTHER" id="PTHR43130:SF2">
    <property type="entry name" value="DJ-1_PFPI DOMAIN-CONTAINING PROTEIN"/>
    <property type="match status" value="1"/>
</dbReference>
<protein>
    <submittedName>
        <fullName evidence="3">DJ-1/PfpI family protein</fullName>
    </submittedName>
</protein>
<dbReference type="InterPro" id="IPR029062">
    <property type="entry name" value="Class_I_gatase-like"/>
</dbReference>
<dbReference type="SUPFAM" id="SSF52317">
    <property type="entry name" value="Class I glutamine amidotransferase-like"/>
    <property type="match status" value="1"/>
</dbReference>
<dbReference type="CDD" id="cd03139">
    <property type="entry name" value="GATase1_PfpI_2"/>
    <property type="match status" value="1"/>
</dbReference>
<dbReference type="Pfam" id="PF01965">
    <property type="entry name" value="DJ-1_PfpI"/>
    <property type="match status" value="1"/>
</dbReference>
<proteinExistence type="predicted"/>
<reference evidence="4" key="1">
    <citation type="journal article" date="2019" name="Int. J. Syst. Evol. Microbiol.">
        <title>The Global Catalogue of Microorganisms (GCM) 10K type strain sequencing project: providing services to taxonomists for standard genome sequencing and annotation.</title>
        <authorList>
            <consortium name="The Broad Institute Genomics Platform"/>
            <consortium name="The Broad Institute Genome Sequencing Center for Infectious Disease"/>
            <person name="Wu L."/>
            <person name="Ma J."/>
        </authorList>
    </citation>
    <scope>NUCLEOTIDE SEQUENCE [LARGE SCALE GENOMIC DNA]</scope>
    <source>
        <strain evidence="4">JCM 16908</strain>
    </source>
</reference>
<dbReference type="RefSeq" id="WP_344950274.1">
    <property type="nucleotide sequence ID" value="NZ_BAAAZR010000039.1"/>
</dbReference>
<dbReference type="InterPro" id="IPR052158">
    <property type="entry name" value="INH-QAR"/>
</dbReference>
<gene>
    <name evidence="3" type="ORF">GCM10022226_68900</name>
</gene>
<dbReference type="Proteomes" id="UP001500888">
    <property type="component" value="Unassembled WGS sequence"/>
</dbReference>
<name>A0ABP7J9D2_9ACTN</name>
<keyword evidence="4" id="KW-1185">Reference proteome</keyword>
<evidence type="ECO:0000313" key="4">
    <source>
        <dbReference type="Proteomes" id="UP001500888"/>
    </source>
</evidence>
<comment type="caution">
    <text evidence="3">The sequence shown here is derived from an EMBL/GenBank/DDBJ whole genome shotgun (WGS) entry which is preliminary data.</text>
</comment>
<evidence type="ECO:0000256" key="1">
    <source>
        <dbReference type="SAM" id="MobiDB-lite"/>
    </source>
</evidence>
<feature type="domain" description="DJ-1/PfpI" evidence="2">
    <location>
        <begin position="60"/>
        <end position="224"/>
    </location>
</feature>
<dbReference type="InterPro" id="IPR002818">
    <property type="entry name" value="DJ-1/PfpI"/>
</dbReference>
<dbReference type="PANTHER" id="PTHR43130">
    <property type="entry name" value="ARAC-FAMILY TRANSCRIPTIONAL REGULATOR"/>
    <property type="match status" value="1"/>
</dbReference>
<organism evidence="3 4">
    <name type="scientific">Sphaerisporangium flaviroseum</name>
    <dbReference type="NCBI Taxonomy" id="509199"/>
    <lineage>
        <taxon>Bacteria</taxon>
        <taxon>Bacillati</taxon>
        <taxon>Actinomycetota</taxon>
        <taxon>Actinomycetes</taxon>
        <taxon>Streptosporangiales</taxon>
        <taxon>Streptosporangiaceae</taxon>
        <taxon>Sphaerisporangium</taxon>
    </lineage>
</organism>
<feature type="region of interest" description="Disordered" evidence="1">
    <location>
        <begin position="1"/>
        <end position="52"/>
    </location>
</feature>
<evidence type="ECO:0000313" key="3">
    <source>
        <dbReference type="EMBL" id="GAA3837075.1"/>
    </source>
</evidence>
<dbReference type="Gene3D" id="3.40.50.880">
    <property type="match status" value="1"/>
</dbReference>
<accession>A0ABP7J9D2</accession>